<accession>A0A8J5T154</accession>
<proteinExistence type="predicted"/>
<dbReference type="EMBL" id="JAAALK010000282">
    <property type="protein sequence ID" value="KAG8078222.1"/>
    <property type="molecule type" value="Genomic_DNA"/>
</dbReference>
<name>A0A8J5T154_ZIZPA</name>
<dbReference type="Proteomes" id="UP000729402">
    <property type="component" value="Unassembled WGS sequence"/>
</dbReference>
<gene>
    <name evidence="1" type="ORF">GUJ93_ZPchr0007g4964</name>
</gene>
<evidence type="ECO:0000313" key="1">
    <source>
        <dbReference type="EMBL" id="KAG8078222.1"/>
    </source>
</evidence>
<evidence type="ECO:0000313" key="2">
    <source>
        <dbReference type="Proteomes" id="UP000729402"/>
    </source>
</evidence>
<comment type="caution">
    <text evidence="1">The sequence shown here is derived from an EMBL/GenBank/DDBJ whole genome shotgun (WGS) entry which is preliminary data.</text>
</comment>
<dbReference type="AlphaFoldDB" id="A0A8J5T154"/>
<sequence length="70" mass="6899">MAASSVFSPIVHAFRPSASCSERSSAAHAVSADNSSATVVVAGGAAPRPGPLAAIASHRRELLLGTVGNT</sequence>
<reference evidence="1" key="2">
    <citation type="submission" date="2021-02" db="EMBL/GenBank/DDBJ databases">
        <authorList>
            <person name="Kimball J.A."/>
            <person name="Haas M.W."/>
            <person name="Macchietto M."/>
            <person name="Kono T."/>
            <person name="Duquette J."/>
            <person name="Shao M."/>
        </authorList>
    </citation>
    <scope>NUCLEOTIDE SEQUENCE</scope>
    <source>
        <tissue evidence="1">Fresh leaf tissue</tissue>
    </source>
</reference>
<reference evidence="1" key="1">
    <citation type="journal article" date="2021" name="bioRxiv">
        <title>Whole Genome Assembly and Annotation of Northern Wild Rice, Zizania palustris L., Supports a Whole Genome Duplication in the Zizania Genus.</title>
        <authorList>
            <person name="Haas M."/>
            <person name="Kono T."/>
            <person name="Macchietto M."/>
            <person name="Millas R."/>
            <person name="McGilp L."/>
            <person name="Shao M."/>
            <person name="Duquette J."/>
            <person name="Hirsch C.N."/>
            <person name="Kimball J."/>
        </authorList>
    </citation>
    <scope>NUCLEOTIDE SEQUENCE</scope>
    <source>
        <tissue evidence="1">Fresh leaf tissue</tissue>
    </source>
</reference>
<organism evidence="1 2">
    <name type="scientific">Zizania palustris</name>
    <name type="common">Northern wild rice</name>
    <dbReference type="NCBI Taxonomy" id="103762"/>
    <lineage>
        <taxon>Eukaryota</taxon>
        <taxon>Viridiplantae</taxon>
        <taxon>Streptophyta</taxon>
        <taxon>Embryophyta</taxon>
        <taxon>Tracheophyta</taxon>
        <taxon>Spermatophyta</taxon>
        <taxon>Magnoliopsida</taxon>
        <taxon>Liliopsida</taxon>
        <taxon>Poales</taxon>
        <taxon>Poaceae</taxon>
        <taxon>BOP clade</taxon>
        <taxon>Oryzoideae</taxon>
        <taxon>Oryzeae</taxon>
        <taxon>Zizaniinae</taxon>
        <taxon>Zizania</taxon>
    </lineage>
</organism>
<keyword evidence="2" id="KW-1185">Reference proteome</keyword>
<protein>
    <submittedName>
        <fullName evidence="1">Uncharacterized protein</fullName>
    </submittedName>
</protein>